<dbReference type="EC" id="4.2.1.75" evidence="3 9"/>
<dbReference type="CDD" id="cd06578">
    <property type="entry name" value="HemD"/>
    <property type="match status" value="1"/>
</dbReference>
<dbReference type="PANTHER" id="PTHR38042:SF1">
    <property type="entry name" value="UROPORPHYRINOGEN-III SYNTHASE, CHLOROPLASTIC"/>
    <property type="match status" value="1"/>
</dbReference>
<keyword evidence="12" id="KW-1185">Reference proteome</keyword>
<reference evidence="11 12" key="1">
    <citation type="submission" date="2019-03" db="EMBL/GenBank/DDBJ databases">
        <title>Genomic Encyclopedia of Type Strains, Phase IV (KMG-IV): sequencing the most valuable type-strain genomes for metagenomic binning, comparative biology and taxonomic classification.</title>
        <authorList>
            <person name="Goeker M."/>
        </authorList>
    </citation>
    <scope>NUCLEOTIDE SEQUENCE [LARGE SCALE GENOMIC DNA]</scope>
    <source>
        <strain evidence="11 12">DSM 15505</strain>
    </source>
</reference>
<dbReference type="RefSeq" id="WP_133734712.1">
    <property type="nucleotide sequence ID" value="NZ_SOAX01000001.1"/>
</dbReference>
<keyword evidence="5 9" id="KW-0627">Porphyrin biosynthesis</keyword>
<feature type="domain" description="Tetrapyrrole biosynthesis uroporphyrinogen III synthase" evidence="10">
    <location>
        <begin position="26"/>
        <end position="253"/>
    </location>
</feature>
<dbReference type="UniPathway" id="UPA00251">
    <property type="reaction ID" value="UER00320"/>
</dbReference>
<comment type="caution">
    <text evidence="11">The sequence shown here is derived from an EMBL/GenBank/DDBJ whole genome shotgun (WGS) entry which is preliminary data.</text>
</comment>
<dbReference type="InterPro" id="IPR036108">
    <property type="entry name" value="4pyrrol_syn_uPrphyn_synt_sf"/>
</dbReference>
<evidence type="ECO:0000259" key="10">
    <source>
        <dbReference type="Pfam" id="PF02602"/>
    </source>
</evidence>
<dbReference type="GO" id="GO:0006780">
    <property type="term" value="P:uroporphyrinogen III biosynthetic process"/>
    <property type="evidence" value="ECO:0007669"/>
    <property type="project" value="UniProtKB-UniRule"/>
</dbReference>
<comment type="function">
    <text evidence="6 9">Catalyzes cyclization of the linear tetrapyrrole, hydroxymethylbilane, to the macrocyclic uroporphyrinogen III.</text>
</comment>
<dbReference type="Proteomes" id="UP000295830">
    <property type="component" value="Unassembled WGS sequence"/>
</dbReference>
<evidence type="ECO:0000256" key="8">
    <source>
        <dbReference type="ARBA" id="ARBA00048617"/>
    </source>
</evidence>
<evidence type="ECO:0000256" key="3">
    <source>
        <dbReference type="ARBA" id="ARBA00013109"/>
    </source>
</evidence>
<name>A0A4R7K0L7_9GAMM</name>
<proteinExistence type="inferred from homology"/>
<dbReference type="PANTHER" id="PTHR38042">
    <property type="entry name" value="UROPORPHYRINOGEN-III SYNTHASE, CHLOROPLASTIC"/>
    <property type="match status" value="1"/>
</dbReference>
<evidence type="ECO:0000256" key="9">
    <source>
        <dbReference type="RuleBase" id="RU366031"/>
    </source>
</evidence>
<evidence type="ECO:0000313" key="12">
    <source>
        <dbReference type="Proteomes" id="UP000295830"/>
    </source>
</evidence>
<comment type="similarity">
    <text evidence="2 9">Belongs to the uroporphyrinogen-III synthase family.</text>
</comment>
<dbReference type="InterPro" id="IPR039793">
    <property type="entry name" value="UROS/Hem4"/>
</dbReference>
<evidence type="ECO:0000256" key="5">
    <source>
        <dbReference type="ARBA" id="ARBA00023244"/>
    </source>
</evidence>
<comment type="catalytic activity">
    <reaction evidence="8 9">
        <text>hydroxymethylbilane = uroporphyrinogen III + H2O</text>
        <dbReference type="Rhea" id="RHEA:18965"/>
        <dbReference type="ChEBI" id="CHEBI:15377"/>
        <dbReference type="ChEBI" id="CHEBI:57308"/>
        <dbReference type="ChEBI" id="CHEBI:57845"/>
        <dbReference type="EC" id="4.2.1.75"/>
    </reaction>
</comment>
<dbReference type="OrthoDB" id="9787650at2"/>
<evidence type="ECO:0000256" key="4">
    <source>
        <dbReference type="ARBA" id="ARBA00023239"/>
    </source>
</evidence>
<evidence type="ECO:0000313" key="11">
    <source>
        <dbReference type="EMBL" id="TDT44321.1"/>
    </source>
</evidence>
<protein>
    <recommendedName>
        <fullName evidence="7 9">Uroporphyrinogen-III synthase</fullName>
        <ecNumber evidence="3 9">4.2.1.75</ecNumber>
    </recommendedName>
</protein>
<keyword evidence="4 9" id="KW-0456">Lyase</keyword>
<dbReference type="AlphaFoldDB" id="A0A4R7K0L7"/>
<accession>A0A4R7K0L7</accession>
<sequence>MATAPNKPLRGRRILVCRPQPKADQTCAALREAGADARPLPMIEIQPRELDGRDRSVLQDLDQYQAVIAVSPNAAQLLLEHLDQWWPQWPIGIEWWGPGPGTARVFEQAGLEAQSPSEGHDSEALLNEASFDSATITGKRILLAKGEGGREALIEGLQNRGARIDTLSLYSRRVPEWPTETVESTFRDFNPDTILALSGETLKNLLDLVQNTGAKPAECTLVVPVERVAAQARDAGFSDVRVPTTLSSAGLVQTCAAGTQPSGVTDTRE</sequence>
<evidence type="ECO:0000256" key="7">
    <source>
        <dbReference type="ARBA" id="ARBA00040167"/>
    </source>
</evidence>
<dbReference type="GO" id="GO:0006782">
    <property type="term" value="P:protoporphyrinogen IX biosynthetic process"/>
    <property type="evidence" value="ECO:0007669"/>
    <property type="project" value="UniProtKB-UniRule"/>
</dbReference>
<dbReference type="GO" id="GO:0004852">
    <property type="term" value="F:uroporphyrinogen-III synthase activity"/>
    <property type="evidence" value="ECO:0007669"/>
    <property type="project" value="UniProtKB-UniRule"/>
</dbReference>
<dbReference type="InterPro" id="IPR003754">
    <property type="entry name" value="4pyrrol_synth_uPrphyn_synth"/>
</dbReference>
<evidence type="ECO:0000256" key="2">
    <source>
        <dbReference type="ARBA" id="ARBA00008133"/>
    </source>
</evidence>
<comment type="pathway">
    <text evidence="1 9">Porphyrin-containing compound metabolism; protoporphyrin-IX biosynthesis; coproporphyrinogen-III from 5-aminolevulinate: step 3/4.</text>
</comment>
<evidence type="ECO:0000256" key="1">
    <source>
        <dbReference type="ARBA" id="ARBA00004772"/>
    </source>
</evidence>
<gene>
    <name evidence="11" type="ORF">DES49_0423</name>
</gene>
<dbReference type="EMBL" id="SOAX01000001">
    <property type="protein sequence ID" value="TDT44321.1"/>
    <property type="molecule type" value="Genomic_DNA"/>
</dbReference>
<dbReference type="Gene3D" id="3.40.50.10090">
    <property type="match status" value="2"/>
</dbReference>
<evidence type="ECO:0000256" key="6">
    <source>
        <dbReference type="ARBA" id="ARBA00037589"/>
    </source>
</evidence>
<organism evidence="11 12">
    <name type="scientific">Halospina denitrificans</name>
    <dbReference type="NCBI Taxonomy" id="332522"/>
    <lineage>
        <taxon>Bacteria</taxon>
        <taxon>Pseudomonadati</taxon>
        <taxon>Pseudomonadota</taxon>
        <taxon>Gammaproteobacteria</taxon>
        <taxon>Halospina</taxon>
    </lineage>
</organism>
<dbReference type="SUPFAM" id="SSF69618">
    <property type="entry name" value="HemD-like"/>
    <property type="match status" value="1"/>
</dbReference>
<dbReference type="Pfam" id="PF02602">
    <property type="entry name" value="HEM4"/>
    <property type="match status" value="1"/>
</dbReference>